<evidence type="ECO:0000313" key="4">
    <source>
        <dbReference type="Proteomes" id="UP001589795"/>
    </source>
</evidence>
<dbReference type="Pfam" id="PF07885">
    <property type="entry name" value="Ion_trans_2"/>
    <property type="match status" value="1"/>
</dbReference>
<reference evidence="3 4" key="1">
    <citation type="submission" date="2024-09" db="EMBL/GenBank/DDBJ databases">
        <authorList>
            <person name="Sun Q."/>
            <person name="Mori K."/>
        </authorList>
    </citation>
    <scope>NUCLEOTIDE SEQUENCE [LARGE SCALE GENOMIC DNA]</scope>
    <source>
        <strain evidence="3 4">CCM 7904</strain>
    </source>
</reference>
<keyword evidence="4" id="KW-1185">Reference proteome</keyword>
<gene>
    <name evidence="3" type="ORF">ACFFIZ_04560</name>
</gene>
<feature type="transmembrane region" description="Helical" evidence="1">
    <location>
        <begin position="33"/>
        <end position="52"/>
    </location>
</feature>
<protein>
    <submittedName>
        <fullName evidence="3">Ion channel</fullName>
    </submittedName>
</protein>
<accession>A0ABV6CI04</accession>
<organism evidence="3 4">
    <name type="scientific">Paracoccus rhizosphaerae</name>
    <dbReference type="NCBI Taxonomy" id="1133347"/>
    <lineage>
        <taxon>Bacteria</taxon>
        <taxon>Pseudomonadati</taxon>
        <taxon>Pseudomonadota</taxon>
        <taxon>Alphaproteobacteria</taxon>
        <taxon>Rhodobacterales</taxon>
        <taxon>Paracoccaceae</taxon>
        <taxon>Paracoccus</taxon>
    </lineage>
</organism>
<dbReference type="EMBL" id="JBHLWQ010000050">
    <property type="protein sequence ID" value="MFC0199601.1"/>
    <property type="molecule type" value="Genomic_DNA"/>
</dbReference>
<sequence length="140" mass="14954">MALLVGFAMICVLGVAHHYGLLAVRAAKPNAGGAGKTAIVVVFVGLVALHTVEILAFAAIYRLLLALGLFGTLGGSFDGSWNGLIYFSGINFATLGYTQIETRGAIRIISMMQSLGGFMILTWSATFLYSTCEKVWRETE</sequence>
<comment type="caution">
    <text evidence="3">The sequence shown here is derived from an EMBL/GenBank/DDBJ whole genome shotgun (WGS) entry which is preliminary data.</text>
</comment>
<dbReference type="RefSeq" id="WP_265506087.1">
    <property type="nucleotide sequence ID" value="NZ_JAOTBE010000008.1"/>
</dbReference>
<feature type="transmembrane region" description="Helical" evidence="1">
    <location>
        <begin position="112"/>
        <end position="130"/>
    </location>
</feature>
<feature type="domain" description="Potassium channel" evidence="2">
    <location>
        <begin position="51"/>
        <end position="130"/>
    </location>
</feature>
<proteinExistence type="predicted"/>
<feature type="transmembrane region" description="Helical" evidence="1">
    <location>
        <begin position="59"/>
        <end position="77"/>
    </location>
</feature>
<keyword evidence="1" id="KW-0812">Transmembrane</keyword>
<evidence type="ECO:0000256" key="1">
    <source>
        <dbReference type="SAM" id="Phobius"/>
    </source>
</evidence>
<dbReference type="Proteomes" id="UP001589795">
    <property type="component" value="Unassembled WGS sequence"/>
</dbReference>
<dbReference type="InterPro" id="IPR013099">
    <property type="entry name" value="K_chnl_dom"/>
</dbReference>
<name>A0ABV6CI04_9RHOB</name>
<keyword evidence="1" id="KW-1133">Transmembrane helix</keyword>
<evidence type="ECO:0000313" key="3">
    <source>
        <dbReference type="EMBL" id="MFC0199601.1"/>
    </source>
</evidence>
<keyword evidence="1" id="KW-0472">Membrane</keyword>
<dbReference type="SUPFAM" id="SSF81324">
    <property type="entry name" value="Voltage-gated potassium channels"/>
    <property type="match status" value="1"/>
</dbReference>
<evidence type="ECO:0000259" key="2">
    <source>
        <dbReference type="Pfam" id="PF07885"/>
    </source>
</evidence>